<keyword evidence="2" id="KW-1185">Reference proteome</keyword>
<comment type="caution">
    <text evidence="1">The sequence shown here is derived from an EMBL/GenBank/DDBJ whole genome shotgun (WGS) entry which is preliminary data.</text>
</comment>
<dbReference type="Proteomes" id="UP000241247">
    <property type="component" value="Unassembled WGS sequence"/>
</dbReference>
<protein>
    <submittedName>
        <fullName evidence="1">Uncharacterized protein</fullName>
    </submittedName>
</protein>
<reference evidence="1 2" key="1">
    <citation type="submission" date="2018-04" db="EMBL/GenBank/DDBJ databases">
        <title>Genomic Encyclopedia of Type Strains, Phase IV (KMG-IV): sequencing the most valuable type-strain genomes for metagenomic binning, comparative biology and taxonomic classification.</title>
        <authorList>
            <person name="Goeker M."/>
        </authorList>
    </citation>
    <scope>NUCLEOTIDE SEQUENCE [LARGE SCALE GENOMIC DNA]</scope>
    <source>
        <strain evidence="1 2">DSM 7138</strain>
    </source>
</reference>
<dbReference type="RefSeq" id="WP_108002532.1">
    <property type="nucleotide sequence ID" value="NZ_JBHEEX010000002.1"/>
</dbReference>
<dbReference type="AlphaFoldDB" id="A0A2T5BBZ1"/>
<evidence type="ECO:0000313" key="1">
    <source>
        <dbReference type="EMBL" id="PTM96490.1"/>
    </source>
</evidence>
<name>A0A2T5BBZ1_MYCDI</name>
<evidence type="ECO:0000313" key="2">
    <source>
        <dbReference type="Proteomes" id="UP000241247"/>
    </source>
</evidence>
<organism evidence="1 2">
    <name type="scientific">Mycoplana dimorpha</name>
    <dbReference type="NCBI Taxonomy" id="28320"/>
    <lineage>
        <taxon>Bacteria</taxon>
        <taxon>Pseudomonadati</taxon>
        <taxon>Pseudomonadota</taxon>
        <taxon>Alphaproteobacteria</taxon>
        <taxon>Hyphomicrobiales</taxon>
        <taxon>Rhizobiaceae</taxon>
        <taxon>Mycoplana</taxon>
    </lineage>
</organism>
<gene>
    <name evidence="1" type="ORF">C7449_103509</name>
</gene>
<proteinExistence type="predicted"/>
<accession>A0A2T5BBZ1</accession>
<dbReference type="EMBL" id="PZZZ01000003">
    <property type="protein sequence ID" value="PTM96490.1"/>
    <property type="molecule type" value="Genomic_DNA"/>
</dbReference>
<sequence length="189" mass="20683">MTQEFTKLGHVAFVQITVSLWVLNSPRPLAPEADLISYGVDLTSVALRAFDAWMPRQADISFGNVTEDGTVLQQVLRTICEPHTTLGAQDIRIAVPPEHEITGFRRSQFEYAFGQSRPTSLSSDMELLANPCVRAKSPDFKICAHGDRPFNNRICGSGIADLKCLVEINVSGVHLGCFSESPLQLLPAA</sequence>